<dbReference type="AlphaFoldDB" id="A0A2V3U8S0"/>
<feature type="transmembrane region" description="Helical" evidence="6">
    <location>
        <begin position="315"/>
        <end position="335"/>
    </location>
</feature>
<feature type="transmembrane region" description="Helical" evidence="6">
    <location>
        <begin position="280"/>
        <end position="303"/>
    </location>
</feature>
<dbReference type="GO" id="GO:0022857">
    <property type="term" value="F:transmembrane transporter activity"/>
    <property type="evidence" value="ECO:0007669"/>
    <property type="project" value="InterPro"/>
</dbReference>
<evidence type="ECO:0000256" key="3">
    <source>
        <dbReference type="ARBA" id="ARBA00022692"/>
    </source>
</evidence>
<dbReference type="PANTHER" id="PTHR23513">
    <property type="entry name" value="INTEGRAL MEMBRANE EFFLUX PROTEIN-RELATED"/>
    <property type="match status" value="1"/>
</dbReference>
<protein>
    <submittedName>
        <fullName evidence="7">MFS transporter</fullName>
    </submittedName>
</protein>
<dbReference type="EMBL" id="QJJK01000004">
    <property type="protein sequence ID" value="PXW60089.1"/>
    <property type="molecule type" value="Genomic_DNA"/>
</dbReference>
<organism evidence="7 8">
    <name type="scientific">Chelatococcus asaccharovorans</name>
    <dbReference type="NCBI Taxonomy" id="28210"/>
    <lineage>
        <taxon>Bacteria</taxon>
        <taxon>Pseudomonadati</taxon>
        <taxon>Pseudomonadota</taxon>
        <taxon>Alphaproteobacteria</taxon>
        <taxon>Hyphomicrobiales</taxon>
        <taxon>Chelatococcaceae</taxon>
        <taxon>Chelatococcus</taxon>
    </lineage>
</organism>
<dbReference type="SUPFAM" id="SSF103473">
    <property type="entry name" value="MFS general substrate transporter"/>
    <property type="match status" value="1"/>
</dbReference>
<dbReference type="PANTHER" id="PTHR23513:SF6">
    <property type="entry name" value="MAJOR FACILITATOR SUPERFAMILY ASSOCIATED DOMAIN-CONTAINING PROTEIN"/>
    <property type="match status" value="1"/>
</dbReference>
<proteinExistence type="predicted"/>
<feature type="transmembrane region" description="Helical" evidence="6">
    <location>
        <begin position="191"/>
        <end position="217"/>
    </location>
</feature>
<name>A0A2V3U8S0_9HYPH</name>
<evidence type="ECO:0000256" key="5">
    <source>
        <dbReference type="ARBA" id="ARBA00023136"/>
    </source>
</evidence>
<evidence type="ECO:0000256" key="6">
    <source>
        <dbReference type="SAM" id="Phobius"/>
    </source>
</evidence>
<accession>A0A2V3U8S0</accession>
<feature type="transmembrane region" description="Helical" evidence="6">
    <location>
        <begin position="223"/>
        <end position="244"/>
    </location>
</feature>
<keyword evidence="2" id="KW-1003">Cell membrane</keyword>
<dbReference type="Pfam" id="PF07690">
    <property type="entry name" value="MFS_1"/>
    <property type="match status" value="1"/>
</dbReference>
<feature type="transmembrane region" description="Helical" evidence="6">
    <location>
        <begin position="12"/>
        <end position="30"/>
    </location>
</feature>
<gene>
    <name evidence="7" type="ORF">C7450_104141</name>
</gene>
<feature type="transmembrane region" description="Helical" evidence="6">
    <location>
        <begin position="256"/>
        <end position="274"/>
    </location>
</feature>
<evidence type="ECO:0000256" key="2">
    <source>
        <dbReference type="ARBA" id="ARBA00022475"/>
    </source>
</evidence>
<dbReference type="Proteomes" id="UP000248021">
    <property type="component" value="Unassembled WGS sequence"/>
</dbReference>
<keyword evidence="4 6" id="KW-1133">Transmembrane helix</keyword>
<dbReference type="InterPro" id="IPR036259">
    <property type="entry name" value="MFS_trans_sf"/>
</dbReference>
<feature type="transmembrane region" description="Helical" evidence="6">
    <location>
        <begin position="341"/>
        <end position="364"/>
    </location>
</feature>
<feature type="transmembrane region" description="Helical" evidence="6">
    <location>
        <begin position="42"/>
        <end position="62"/>
    </location>
</feature>
<dbReference type="InterPro" id="IPR011701">
    <property type="entry name" value="MFS"/>
</dbReference>
<dbReference type="Gene3D" id="1.20.1250.20">
    <property type="entry name" value="MFS general substrate transporter like domains"/>
    <property type="match status" value="1"/>
</dbReference>
<feature type="transmembrane region" description="Helical" evidence="6">
    <location>
        <begin position="132"/>
        <end position="151"/>
    </location>
</feature>
<keyword evidence="5 6" id="KW-0472">Membrane</keyword>
<reference evidence="7 8" key="1">
    <citation type="submission" date="2018-05" db="EMBL/GenBank/DDBJ databases">
        <title>Genomic Encyclopedia of Type Strains, Phase IV (KMG-IV): sequencing the most valuable type-strain genomes for metagenomic binning, comparative biology and taxonomic classification.</title>
        <authorList>
            <person name="Goeker M."/>
        </authorList>
    </citation>
    <scope>NUCLEOTIDE SEQUENCE [LARGE SCALE GENOMIC DNA]</scope>
    <source>
        <strain evidence="7 8">DSM 6462</strain>
    </source>
</reference>
<evidence type="ECO:0000256" key="4">
    <source>
        <dbReference type="ARBA" id="ARBA00022989"/>
    </source>
</evidence>
<evidence type="ECO:0000313" key="7">
    <source>
        <dbReference type="EMBL" id="PXW60089.1"/>
    </source>
</evidence>
<dbReference type="CDD" id="cd06173">
    <property type="entry name" value="MFS_MefA_like"/>
    <property type="match status" value="1"/>
</dbReference>
<comment type="subcellular location">
    <subcellularLocation>
        <location evidence="1">Cell membrane</location>
        <topology evidence="1">Multi-pass membrane protein</topology>
    </subcellularLocation>
</comment>
<keyword evidence="3 6" id="KW-0812">Transmembrane</keyword>
<evidence type="ECO:0000313" key="8">
    <source>
        <dbReference type="Proteomes" id="UP000248021"/>
    </source>
</evidence>
<evidence type="ECO:0000256" key="1">
    <source>
        <dbReference type="ARBA" id="ARBA00004651"/>
    </source>
</evidence>
<sequence>MVSSGKLSALELGIFLALRSAGFLAAVPIGGVMADRTGSRRIIMIASLAAACGTLLLFLGIFTKLPFGLSLATLGAILSGMGQGACRPAYQSIVPSVVPRDALQPANAALSLSVRATVLVGPATATLIASSWGPGTAILVIACFWIASALVPSWPREAVADVGSGARRVPRLGRFVHDLVDGYREARRHPWFFAALVALSTVIATGYSVTAVLVPLISRTIHGNASLLTGSVTAYMTGALLGAIAASRWRPVKRGWWALLGLGAYGLVPLSLLVPEHFWIPIAAYFLAGLGMELFNIVWFTAIQDEVARTKLARVSALDFIVSYGLAPLGLLAIAPVTGVLGITTVLIATAVVCFGAALAATAIPTTSEFRTGSP</sequence>
<dbReference type="GO" id="GO:0005886">
    <property type="term" value="C:plasma membrane"/>
    <property type="evidence" value="ECO:0007669"/>
    <property type="project" value="UniProtKB-SubCell"/>
</dbReference>
<comment type="caution">
    <text evidence="7">The sequence shown here is derived from an EMBL/GenBank/DDBJ whole genome shotgun (WGS) entry which is preliminary data.</text>
</comment>
<keyword evidence="8" id="KW-1185">Reference proteome</keyword>